<accession>A0A3P1WSI7</accession>
<protein>
    <submittedName>
        <fullName evidence="1">RloB domain-containing protein</fullName>
    </submittedName>
</protein>
<gene>
    <name evidence="1" type="ORF">EII35_10485</name>
</gene>
<dbReference type="Pfam" id="PF13707">
    <property type="entry name" value="RloB"/>
    <property type="match status" value="1"/>
</dbReference>
<dbReference type="InterPro" id="IPR025591">
    <property type="entry name" value="RloB"/>
</dbReference>
<organism evidence="1 2">
    <name type="scientific">Arachnia propionica</name>
    <dbReference type="NCBI Taxonomy" id="1750"/>
    <lineage>
        <taxon>Bacteria</taxon>
        <taxon>Bacillati</taxon>
        <taxon>Actinomycetota</taxon>
        <taxon>Actinomycetes</taxon>
        <taxon>Propionibacteriales</taxon>
        <taxon>Propionibacteriaceae</taxon>
        <taxon>Arachnia</taxon>
    </lineage>
</organism>
<dbReference type="EMBL" id="RQYT01000026">
    <property type="protein sequence ID" value="RRD48926.1"/>
    <property type="molecule type" value="Genomic_DNA"/>
</dbReference>
<sequence length="199" mass="22003">MSRRSGGRPRKPSRSLVRRILVVTEGTCTEPQYVEGLNDYLRHQGVTAMVKRVPVGKDPLKVVKKCIEVRNDAAARDREYDICVCLVDVDQHQTLPAACRLAAEENVFVIVSNLKFEVWLRWHVEDRCSVLSTIELDDLMGKMGLTVGKNLSSTFPFPAVDRACATARRADPDLKAGRVGPDPSTAMPVLVDLMRGGDG</sequence>
<evidence type="ECO:0000313" key="2">
    <source>
        <dbReference type="Proteomes" id="UP000280935"/>
    </source>
</evidence>
<proteinExistence type="predicted"/>
<dbReference type="OrthoDB" id="9796523at2"/>
<name>A0A3P1WSI7_9ACTN</name>
<dbReference type="Proteomes" id="UP000280935">
    <property type="component" value="Unassembled WGS sequence"/>
</dbReference>
<comment type="caution">
    <text evidence="1">The sequence shown here is derived from an EMBL/GenBank/DDBJ whole genome shotgun (WGS) entry which is preliminary data.</text>
</comment>
<reference evidence="1 2" key="1">
    <citation type="submission" date="2018-11" db="EMBL/GenBank/DDBJ databases">
        <title>Genomes From Bacteria Associated with the Canine Oral Cavity: a Test Case for Automated Genome-Based Taxonomic Assignment.</title>
        <authorList>
            <person name="Coil D.A."/>
            <person name="Jospin G."/>
            <person name="Darling A.E."/>
            <person name="Wallis C."/>
            <person name="Davis I.J."/>
            <person name="Harris S."/>
            <person name="Eisen J.A."/>
            <person name="Holcombe L.J."/>
            <person name="O'Flynn C."/>
        </authorList>
    </citation>
    <scope>NUCLEOTIDE SEQUENCE [LARGE SCALE GENOMIC DNA]</scope>
    <source>
        <strain evidence="1 2">OH2822_COT-296</strain>
    </source>
</reference>
<dbReference type="AlphaFoldDB" id="A0A3P1WSI7"/>
<evidence type="ECO:0000313" key="1">
    <source>
        <dbReference type="EMBL" id="RRD48926.1"/>
    </source>
</evidence>